<evidence type="ECO:0000256" key="1">
    <source>
        <dbReference type="SAM" id="Phobius"/>
    </source>
</evidence>
<gene>
    <name evidence="2" type="ORF">NSU_3082</name>
</gene>
<dbReference type="Proteomes" id="UP000004030">
    <property type="component" value="Unassembled WGS sequence"/>
</dbReference>
<dbReference type="PATRIC" id="fig|1088721.3.peg.3040"/>
<reference evidence="2 3" key="1">
    <citation type="journal article" date="2012" name="J. Bacteriol.">
        <title>Genome sequence of benzo(a)pyrene-degrading bacterium Novosphingobium pentaromativorans US6-1.</title>
        <authorList>
            <person name="Luo Y.R."/>
            <person name="Kang S.G."/>
            <person name="Kim S.J."/>
            <person name="Kim M.R."/>
            <person name="Li N."/>
            <person name="Lee J.H."/>
            <person name="Kwon K.K."/>
        </authorList>
    </citation>
    <scope>NUCLEOTIDE SEQUENCE [LARGE SCALE GENOMIC DNA]</scope>
    <source>
        <strain evidence="2 3">US6-1</strain>
    </source>
</reference>
<keyword evidence="1" id="KW-0472">Membrane</keyword>
<comment type="caution">
    <text evidence="2">The sequence shown here is derived from an EMBL/GenBank/DDBJ whole genome shotgun (WGS) entry which is preliminary data.</text>
</comment>
<organism evidence="2 3">
    <name type="scientific">Novosphingobium pentaromativorans US6-1</name>
    <dbReference type="NCBI Taxonomy" id="1088721"/>
    <lineage>
        <taxon>Bacteria</taxon>
        <taxon>Pseudomonadati</taxon>
        <taxon>Pseudomonadota</taxon>
        <taxon>Alphaproteobacteria</taxon>
        <taxon>Sphingomonadales</taxon>
        <taxon>Sphingomonadaceae</taxon>
        <taxon>Novosphingobium</taxon>
    </lineage>
</organism>
<keyword evidence="3" id="KW-1185">Reference proteome</keyword>
<sequence>MNVAALWRSTPAPLRRETAALAALTPAILAAFAALWTMLPT</sequence>
<evidence type="ECO:0000313" key="3">
    <source>
        <dbReference type="Proteomes" id="UP000004030"/>
    </source>
</evidence>
<protein>
    <recommendedName>
        <fullName evidence="4">ABC transporter permease</fullName>
    </recommendedName>
</protein>
<name>G6EFG2_9SPHN</name>
<proteinExistence type="predicted"/>
<dbReference type="EMBL" id="AGFM01000048">
    <property type="protein sequence ID" value="EHJ60006.1"/>
    <property type="molecule type" value="Genomic_DNA"/>
</dbReference>
<keyword evidence="1" id="KW-0812">Transmembrane</keyword>
<keyword evidence="1" id="KW-1133">Transmembrane helix</keyword>
<dbReference type="AlphaFoldDB" id="G6EFG2"/>
<feature type="transmembrane region" description="Helical" evidence="1">
    <location>
        <begin position="20"/>
        <end position="39"/>
    </location>
</feature>
<evidence type="ECO:0000313" key="2">
    <source>
        <dbReference type="EMBL" id="EHJ60006.1"/>
    </source>
</evidence>
<accession>G6EFG2</accession>
<dbReference type="RefSeq" id="WP_007013990.1">
    <property type="nucleotide sequence ID" value="NZ_AGFM01000048.1"/>
</dbReference>
<evidence type="ECO:0008006" key="4">
    <source>
        <dbReference type="Google" id="ProtNLM"/>
    </source>
</evidence>